<evidence type="ECO:0000313" key="1">
    <source>
        <dbReference type="EMBL" id="PRX10193.1"/>
    </source>
</evidence>
<keyword evidence="2" id="KW-1185">Reference proteome</keyword>
<gene>
    <name evidence="1" type="ORF">CLV67_13478</name>
</gene>
<dbReference type="EMBL" id="PVMZ01000034">
    <property type="protein sequence ID" value="PRX10193.1"/>
    <property type="molecule type" value="Genomic_DNA"/>
</dbReference>
<organism evidence="1 2">
    <name type="scientific">Actinoplanes italicus</name>
    <dbReference type="NCBI Taxonomy" id="113567"/>
    <lineage>
        <taxon>Bacteria</taxon>
        <taxon>Bacillati</taxon>
        <taxon>Actinomycetota</taxon>
        <taxon>Actinomycetes</taxon>
        <taxon>Micromonosporales</taxon>
        <taxon>Micromonosporaceae</taxon>
        <taxon>Actinoplanes</taxon>
    </lineage>
</organism>
<protein>
    <recommendedName>
        <fullName evidence="3">Lipoprotein</fullName>
    </recommendedName>
</protein>
<dbReference type="AlphaFoldDB" id="A0A2T0JRC6"/>
<reference evidence="1 2" key="1">
    <citation type="submission" date="2018-03" db="EMBL/GenBank/DDBJ databases">
        <title>Genomic Encyclopedia of Archaeal and Bacterial Type Strains, Phase II (KMG-II): from individual species to whole genera.</title>
        <authorList>
            <person name="Goeker M."/>
        </authorList>
    </citation>
    <scope>NUCLEOTIDE SEQUENCE [LARGE SCALE GENOMIC DNA]</scope>
    <source>
        <strain evidence="1 2">DSM 43146</strain>
    </source>
</reference>
<comment type="caution">
    <text evidence="1">The sequence shown here is derived from an EMBL/GenBank/DDBJ whole genome shotgun (WGS) entry which is preliminary data.</text>
</comment>
<name>A0A2T0JRC6_9ACTN</name>
<evidence type="ECO:0000313" key="2">
    <source>
        <dbReference type="Proteomes" id="UP000239415"/>
    </source>
</evidence>
<accession>A0A2T0JRC6</accession>
<dbReference type="Proteomes" id="UP000239415">
    <property type="component" value="Unassembled WGS sequence"/>
</dbReference>
<proteinExistence type="predicted"/>
<sequence>MGRRAAGLATAGALVLGTSSGCSGLPSIGGCTDRDEKLATVLAELPILSAHPGTATPQDGYSGCDTDDGFAYAGRRFRTDLDREEIMTFYRDATAEDGWRLDSENPNPVPSDGLAVSTAVGCFSKEVDGTTAHLNLWFPSDLNIPGEIEEPEDEYGLDVTGSHDGAAWC</sequence>
<dbReference type="PROSITE" id="PS51257">
    <property type="entry name" value="PROKAR_LIPOPROTEIN"/>
    <property type="match status" value="1"/>
</dbReference>
<evidence type="ECO:0008006" key="3">
    <source>
        <dbReference type="Google" id="ProtNLM"/>
    </source>
</evidence>